<evidence type="ECO:0000313" key="8">
    <source>
        <dbReference type="Proteomes" id="UP000604825"/>
    </source>
</evidence>
<dbReference type="PANTHER" id="PTHR31889">
    <property type="entry name" value="FUCOSYLTRANSFERASE 2-RELATED"/>
    <property type="match status" value="1"/>
</dbReference>
<keyword evidence="3 6" id="KW-0808">Transferase</keyword>
<proteinExistence type="inferred from homology"/>
<sequence length="455" mass="51390">MDRRSCRSRYESWLYYKYFPHAASPYLQRKLRAYEARHRRCAPGTPLYAKSLEQLRSGRSADGMECTYVVWLPFDGLGNRMLSMPFPGTTWRLPVDHDFPIEDLVPRGQHIEKSYTRLLYAKVVGPDANATAGVPAYVYLSMGWQLKDPLFFCGEHQLVLAKVNWLLLYSDLYFAQSPYAVAEFQDELRRLFPAKESVSHLLSRYLFHPTNPVWSLTTRYYRSYLASVKRRIGVQIRMFSYGSIPADDMYAQILACSRQAHILPDTGGGGGASDNGVLATRSDDNGDGSNSTAILVASLYADYYERLRSRYYEHAAKGGETVAVFQPSHEERQATDNLAHNQTAYGHKVPEPPCRRAVSIEPCNLTPPLGVECRGKPVDKEDLARMPRTAASTPRTQVHCGPDTRVLGRLARMLLLGWLSREGFVVGWATEARGLLQVQVQSFLQVQAPDQQQHA</sequence>
<comment type="subcellular location">
    <subcellularLocation>
        <location evidence="6">Golgi apparatus</location>
        <location evidence="6">Golgi stack membrane</location>
        <topology evidence="6">Single-pass type II membrane protein</topology>
    </subcellularLocation>
</comment>
<dbReference type="EMBL" id="CAJGYO010000003">
    <property type="protein sequence ID" value="CAD6221464.1"/>
    <property type="molecule type" value="Genomic_DNA"/>
</dbReference>
<evidence type="ECO:0000256" key="2">
    <source>
        <dbReference type="ARBA" id="ARBA00022676"/>
    </source>
</evidence>
<evidence type="ECO:0000256" key="5">
    <source>
        <dbReference type="ARBA" id="ARBA00023316"/>
    </source>
</evidence>
<gene>
    <name evidence="7" type="ORF">NCGR_LOCUS14738</name>
</gene>
<dbReference type="Proteomes" id="UP000604825">
    <property type="component" value="Unassembled WGS sequence"/>
</dbReference>
<dbReference type="GO" id="GO:0009969">
    <property type="term" value="P:xyloglucan biosynthetic process"/>
    <property type="evidence" value="ECO:0007669"/>
    <property type="project" value="TreeGrafter"/>
</dbReference>
<evidence type="ECO:0000256" key="1">
    <source>
        <dbReference type="ARBA" id="ARBA00010481"/>
    </source>
</evidence>
<dbReference type="AlphaFoldDB" id="A0A811NIJ7"/>
<dbReference type="PANTHER" id="PTHR31889:SF36">
    <property type="entry name" value="FUCOSYLTRANSFERASE"/>
    <property type="match status" value="1"/>
</dbReference>
<keyword evidence="4" id="KW-0325">Glycoprotein</keyword>
<accession>A0A811NIJ7</accession>
<keyword evidence="2 6" id="KW-0328">Glycosyltransferase</keyword>
<dbReference type="InterPro" id="IPR004938">
    <property type="entry name" value="XG_FTase"/>
</dbReference>
<dbReference type="GO" id="GO:0032580">
    <property type="term" value="C:Golgi cisterna membrane"/>
    <property type="evidence" value="ECO:0007669"/>
    <property type="project" value="UniProtKB-SubCell"/>
</dbReference>
<comment type="function">
    <text evidence="6">May be involved in cell wall biosynthesis.</text>
</comment>
<dbReference type="GO" id="GO:0042546">
    <property type="term" value="P:cell wall biogenesis"/>
    <property type="evidence" value="ECO:0007669"/>
    <property type="project" value="InterPro"/>
</dbReference>
<keyword evidence="5 6" id="KW-0961">Cell wall biogenesis/degradation</keyword>
<dbReference type="Pfam" id="PF03254">
    <property type="entry name" value="XG_FTase"/>
    <property type="match status" value="2"/>
</dbReference>
<reference evidence="7" key="1">
    <citation type="submission" date="2020-10" db="EMBL/GenBank/DDBJ databases">
        <authorList>
            <person name="Han B."/>
            <person name="Lu T."/>
            <person name="Zhao Q."/>
            <person name="Huang X."/>
            <person name="Zhao Y."/>
        </authorList>
    </citation>
    <scope>NUCLEOTIDE SEQUENCE</scope>
</reference>
<dbReference type="GO" id="GO:0071555">
    <property type="term" value="P:cell wall organization"/>
    <property type="evidence" value="ECO:0007669"/>
    <property type="project" value="UniProtKB-UniRule"/>
</dbReference>
<dbReference type="OrthoDB" id="652909at2759"/>
<organism evidence="7 8">
    <name type="scientific">Miscanthus lutarioriparius</name>
    <dbReference type="NCBI Taxonomy" id="422564"/>
    <lineage>
        <taxon>Eukaryota</taxon>
        <taxon>Viridiplantae</taxon>
        <taxon>Streptophyta</taxon>
        <taxon>Embryophyta</taxon>
        <taxon>Tracheophyta</taxon>
        <taxon>Spermatophyta</taxon>
        <taxon>Magnoliopsida</taxon>
        <taxon>Liliopsida</taxon>
        <taxon>Poales</taxon>
        <taxon>Poaceae</taxon>
        <taxon>PACMAD clade</taxon>
        <taxon>Panicoideae</taxon>
        <taxon>Andropogonodae</taxon>
        <taxon>Andropogoneae</taxon>
        <taxon>Saccharinae</taxon>
        <taxon>Miscanthus</taxon>
    </lineage>
</organism>
<comment type="caution">
    <text evidence="7">The sequence shown here is derived from an EMBL/GenBank/DDBJ whole genome shotgun (WGS) entry which is preliminary data.</text>
</comment>
<protein>
    <recommendedName>
        <fullName evidence="6">Fucosyltransferase</fullName>
        <ecNumber evidence="6">2.4.1.-</ecNumber>
    </recommendedName>
</protein>
<name>A0A811NIJ7_9POAL</name>
<keyword evidence="8" id="KW-1185">Reference proteome</keyword>
<dbReference type="GO" id="GO:0008107">
    <property type="term" value="F:galactoside 2-alpha-L-fucosyltransferase activity"/>
    <property type="evidence" value="ECO:0007669"/>
    <property type="project" value="InterPro"/>
</dbReference>
<evidence type="ECO:0000256" key="4">
    <source>
        <dbReference type="ARBA" id="ARBA00023180"/>
    </source>
</evidence>
<evidence type="ECO:0000256" key="6">
    <source>
        <dbReference type="RuleBase" id="RU367004"/>
    </source>
</evidence>
<comment type="similarity">
    <text evidence="1 6">Belongs to the glycosyltransferase 37 family.</text>
</comment>
<keyword evidence="6" id="KW-0333">Golgi apparatus</keyword>
<evidence type="ECO:0000313" key="7">
    <source>
        <dbReference type="EMBL" id="CAD6221464.1"/>
    </source>
</evidence>
<evidence type="ECO:0000256" key="3">
    <source>
        <dbReference type="ARBA" id="ARBA00022679"/>
    </source>
</evidence>
<dbReference type="EC" id="2.4.1.-" evidence="6"/>